<accession>A0A1L9NZ54</accession>
<sequence length="66" mass="7390">MPAKRRRAKSRRAVSVRACEIFQANPRAIDGNLILDADLAAELGREILIAYPDAADLIEQLSERRD</sequence>
<organism evidence="1 2">
    <name type="scientific">Planktotalea frisia</name>
    <dbReference type="NCBI Taxonomy" id="696762"/>
    <lineage>
        <taxon>Bacteria</taxon>
        <taxon>Pseudomonadati</taxon>
        <taxon>Pseudomonadota</taxon>
        <taxon>Alphaproteobacteria</taxon>
        <taxon>Rhodobacterales</taxon>
        <taxon>Paracoccaceae</taxon>
        <taxon>Planktotalea</taxon>
    </lineage>
</organism>
<keyword evidence="2" id="KW-1185">Reference proteome</keyword>
<protein>
    <submittedName>
        <fullName evidence="1">Uncharacterized protein</fullName>
    </submittedName>
</protein>
<reference evidence="1 2" key="1">
    <citation type="submission" date="2016-10" db="EMBL/GenBank/DDBJ databases">
        <title>Genome sequence of Planktotalea frisia SH6-1.</title>
        <authorList>
            <person name="Poehlein A."/>
            <person name="Bakenhus I."/>
            <person name="Voget S."/>
            <person name="Brinkhoff T."/>
            <person name="Simon M."/>
        </authorList>
    </citation>
    <scope>NUCLEOTIDE SEQUENCE [LARGE SCALE GENOMIC DNA]</scope>
    <source>
        <strain evidence="1 2">SH6-1</strain>
    </source>
</reference>
<dbReference type="AlphaFoldDB" id="A0A1L9NZ54"/>
<proteinExistence type="predicted"/>
<dbReference type="RefSeq" id="WP_072629919.1">
    <property type="nucleotide sequence ID" value="NZ_MLCB01000097.1"/>
</dbReference>
<dbReference type="EMBL" id="MLCB01000097">
    <property type="protein sequence ID" value="OJI94444.1"/>
    <property type="molecule type" value="Genomic_DNA"/>
</dbReference>
<evidence type="ECO:0000313" key="1">
    <source>
        <dbReference type="EMBL" id="OJI94444.1"/>
    </source>
</evidence>
<dbReference type="Proteomes" id="UP000184514">
    <property type="component" value="Unassembled WGS sequence"/>
</dbReference>
<gene>
    <name evidence="1" type="ORF">PFRI_13230</name>
</gene>
<dbReference type="STRING" id="696762.PFRI_13230"/>
<name>A0A1L9NZ54_9RHOB</name>
<comment type="caution">
    <text evidence="1">The sequence shown here is derived from an EMBL/GenBank/DDBJ whole genome shotgun (WGS) entry which is preliminary data.</text>
</comment>
<evidence type="ECO:0000313" key="2">
    <source>
        <dbReference type="Proteomes" id="UP000184514"/>
    </source>
</evidence>